<evidence type="ECO:0000313" key="5">
    <source>
        <dbReference type="Proteomes" id="UP000255061"/>
    </source>
</evidence>
<dbReference type="CDD" id="cd11615">
    <property type="entry name" value="SAF_NeuB_like"/>
    <property type="match status" value="1"/>
</dbReference>
<dbReference type="InterPro" id="IPR036732">
    <property type="entry name" value="AFP_Neu5c_C_sf"/>
</dbReference>
<dbReference type="SMART" id="SM00858">
    <property type="entry name" value="SAF"/>
    <property type="match status" value="1"/>
</dbReference>
<dbReference type="EMBL" id="PYSG01000002">
    <property type="protein sequence ID" value="PTA50807.1"/>
    <property type="molecule type" value="Genomic_DNA"/>
</dbReference>
<dbReference type="InterPro" id="IPR006190">
    <property type="entry name" value="SAF_AFP_Neu5Ac"/>
</dbReference>
<dbReference type="SUPFAM" id="SSF51269">
    <property type="entry name" value="AFP III-like domain"/>
    <property type="match status" value="1"/>
</dbReference>
<dbReference type="InterPro" id="IPR057736">
    <property type="entry name" value="SAF_PseI/NeuA/NeuB"/>
</dbReference>
<gene>
    <name evidence="3" type="primary">spsE</name>
    <name evidence="2" type="synonym">pseI</name>
    <name evidence="2" type="ORF">C9I43_09955</name>
    <name evidence="3" type="ORF">NCTC10736_01790</name>
</gene>
<dbReference type="InterPro" id="IPR013132">
    <property type="entry name" value="PseI/NeuA/B-like_N"/>
</dbReference>
<reference evidence="2" key="1">
    <citation type="submission" date="2018-03" db="EMBL/GenBank/DDBJ databases">
        <authorList>
            <person name="Dailey F.E."/>
        </authorList>
    </citation>
    <scope>NUCLEOTIDE SEQUENCE</scope>
    <source>
        <strain evidence="2">CW7</strain>
    </source>
</reference>
<name>A0A380A7U5_9GAMM</name>
<dbReference type="NCBIfam" id="TIGR03586">
    <property type="entry name" value="PseI"/>
    <property type="match status" value="1"/>
</dbReference>
<dbReference type="GO" id="GO:0016051">
    <property type="term" value="P:carbohydrate biosynthetic process"/>
    <property type="evidence" value="ECO:0007669"/>
    <property type="project" value="InterPro"/>
</dbReference>
<dbReference type="Proteomes" id="UP000240506">
    <property type="component" value="Unassembled WGS sequence"/>
</dbReference>
<dbReference type="Proteomes" id="UP000255061">
    <property type="component" value="Unassembled WGS sequence"/>
</dbReference>
<dbReference type="SUPFAM" id="SSF51569">
    <property type="entry name" value="Aldolase"/>
    <property type="match status" value="1"/>
</dbReference>
<dbReference type="AlphaFoldDB" id="A0A380A7U5"/>
<dbReference type="InterPro" id="IPR020030">
    <property type="entry name" value="Pseudaminic_synth_PseI"/>
</dbReference>
<evidence type="ECO:0000313" key="3">
    <source>
        <dbReference type="EMBL" id="SUI75983.1"/>
    </source>
</evidence>
<dbReference type="PANTHER" id="PTHR42966">
    <property type="entry name" value="N-ACETYLNEURAMINATE SYNTHASE"/>
    <property type="match status" value="1"/>
</dbReference>
<protein>
    <submittedName>
        <fullName evidence="2">Pseudaminic acid synthase</fullName>
    </submittedName>
    <submittedName>
        <fullName evidence="3">Spore coat polysaccharide biosynthesis protein spsE</fullName>
    </submittedName>
</protein>
<dbReference type="Pfam" id="PF08666">
    <property type="entry name" value="SAF"/>
    <property type="match status" value="1"/>
</dbReference>
<sequence>MFNTTLSINGREIGPLHPPYVIAELSGNHKGHLSQALAMIDAAAATRVDAIKIQTYSADTITLNHDGPEFQIEGGLWGGRTLYNLYQEAHTPWSWHEALFERAKKNNITLFSSPFDKTAIELLESLNCPAYKIASFEINDIGLITAAAKTGKPIIMSTGLATLEEINEAVSAIANAGGVQLALLHCISGYPTPLEDCNLRTIADLCRRFDFPIGLSDHTIDNTASIIAVGLGASVIEKHFTLDKTDGSVDSAFSLEPNEFATLKQETLKVFKALGTVGYDIKPSEAGGRDFRRSLYVSKAIKKGEHFTEENIRSVRPAKGLHTRYLPQILEQTAITDIAFGTPLSEQHLSIPLKKQD</sequence>
<dbReference type="InterPro" id="IPR013785">
    <property type="entry name" value="Aldolase_TIM"/>
</dbReference>
<dbReference type="InterPro" id="IPR051690">
    <property type="entry name" value="PseI-like"/>
</dbReference>
<reference evidence="3 5" key="3">
    <citation type="submission" date="2018-06" db="EMBL/GenBank/DDBJ databases">
        <authorList>
            <consortium name="Pathogen Informatics"/>
            <person name="Doyle S."/>
        </authorList>
    </citation>
    <scope>NUCLEOTIDE SEQUENCE [LARGE SCALE GENOMIC DNA]</scope>
    <source>
        <strain evidence="3 5">NCTC10736</strain>
    </source>
</reference>
<evidence type="ECO:0000313" key="2">
    <source>
        <dbReference type="EMBL" id="PTA50807.1"/>
    </source>
</evidence>
<accession>A0A380A7U5</accession>
<dbReference type="Gene3D" id="3.90.1210.10">
    <property type="entry name" value="Antifreeze-like/N-acetylneuraminic acid synthase C-terminal domain"/>
    <property type="match status" value="1"/>
</dbReference>
<dbReference type="Gene3D" id="3.20.20.70">
    <property type="entry name" value="Aldolase class I"/>
    <property type="match status" value="1"/>
</dbReference>
<dbReference type="PROSITE" id="PS50844">
    <property type="entry name" value="AFP_LIKE"/>
    <property type="match status" value="1"/>
</dbReference>
<evidence type="ECO:0000259" key="1">
    <source>
        <dbReference type="PROSITE" id="PS50844"/>
    </source>
</evidence>
<proteinExistence type="predicted"/>
<feature type="domain" description="AFP-like" evidence="1">
    <location>
        <begin position="294"/>
        <end position="352"/>
    </location>
</feature>
<dbReference type="Pfam" id="PF03102">
    <property type="entry name" value="NeuB"/>
    <property type="match status" value="1"/>
</dbReference>
<keyword evidence="4" id="KW-1185">Reference proteome</keyword>
<dbReference type="RefSeq" id="WP_107883346.1">
    <property type="nucleotide sequence ID" value="NZ_PYSG01000002.1"/>
</dbReference>
<reference evidence="2 4" key="2">
    <citation type="submission" date="2018-04" db="EMBL/GenBank/DDBJ databases">
        <title>Genomic sequence of a freshwater isolate of Shewanella morhuae.</title>
        <authorList>
            <person name="Castillo D.E."/>
            <person name="Gram L."/>
        </authorList>
    </citation>
    <scope>NUCLEOTIDE SEQUENCE [LARGE SCALE GENOMIC DNA]</scope>
    <source>
        <strain evidence="2 4">CW7</strain>
    </source>
</reference>
<dbReference type="PANTHER" id="PTHR42966:SF2">
    <property type="entry name" value="PSEUDAMINIC ACID SYNTHASE"/>
    <property type="match status" value="1"/>
</dbReference>
<organism evidence="3 5">
    <name type="scientific">Shewanella morhuae</name>
    <dbReference type="NCBI Taxonomy" id="365591"/>
    <lineage>
        <taxon>Bacteria</taxon>
        <taxon>Pseudomonadati</taxon>
        <taxon>Pseudomonadota</taxon>
        <taxon>Gammaproteobacteria</taxon>
        <taxon>Alteromonadales</taxon>
        <taxon>Shewanellaceae</taxon>
        <taxon>Shewanella</taxon>
    </lineage>
</organism>
<dbReference type="InterPro" id="IPR013974">
    <property type="entry name" value="SAF"/>
</dbReference>
<dbReference type="GO" id="GO:0047444">
    <property type="term" value="F:N-acylneuraminate-9-phosphate synthase activity"/>
    <property type="evidence" value="ECO:0007669"/>
    <property type="project" value="TreeGrafter"/>
</dbReference>
<dbReference type="EMBL" id="UGYV01000001">
    <property type="protein sequence ID" value="SUI75983.1"/>
    <property type="molecule type" value="Genomic_DNA"/>
</dbReference>
<evidence type="ECO:0000313" key="4">
    <source>
        <dbReference type="Proteomes" id="UP000240506"/>
    </source>
</evidence>